<dbReference type="EMBL" id="PKPP01000160">
    <property type="protein sequence ID" value="PWA96784.1"/>
    <property type="molecule type" value="Genomic_DNA"/>
</dbReference>
<dbReference type="AlphaFoldDB" id="A0A2U1QFL1"/>
<evidence type="ECO:0000313" key="2">
    <source>
        <dbReference type="Proteomes" id="UP000245207"/>
    </source>
</evidence>
<reference evidence="1 2" key="1">
    <citation type="journal article" date="2018" name="Mol. Plant">
        <title>The genome of Artemisia annua provides insight into the evolution of Asteraceae family and artemisinin biosynthesis.</title>
        <authorList>
            <person name="Shen Q."/>
            <person name="Zhang L."/>
            <person name="Liao Z."/>
            <person name="Wang S."/>
            <person name="Yan T."/>
            <person name="Shi P."/>
            <person name="Liu M."/>
            <person name="Fu X."/>
            <person name="Pan Q."/>
            <person name="Wang Y."/>
            <person name="Lv Z."/>
            <person name="Lu X."/>
            <person name="Zhang F."/>
            <person name="Jiang W."/>
            <person name="Ma Y."/>
            <person name="Chen M."/>
            <person name="Hao X."/>
            <person name="Li L."/>
            <person name="Tang Y."/>
            <person name="Lv G."/>
            <person name="Zhou Y."/>
            <person name="Sun X."/>
            <person name="Brodelius P.E."/>
            <person name="Rose J.K.C."/>
            <person name="Tang K."/>
        </authorList>
    </citation>
    <scope>NUCLEOTIDE SEQUENCE [LARGE SCALE GENOMIC DNA]</scope>
    <source>
        <strain evidence="2">cv. Huhao1</strain>
        <tissue evidence="1">Leaf</tissue>
    </source>
</reference>
<dbReference type="Proteomes" id="UP000245207">
    <property type="component" value="Unassembled WGS sequence"/>
</dbReference>
<keyword evidence="2" id="KW-1185">Reference proteome</keyword>
<protein>
    <submittedName>
        <fullName evidence="1">GDP-fucose protein O-fucosyltransferase</fullName>
    </submittedName>
</protein>
<proteinExistence type="predicted"/>
<gene>
    <name evidence="1" type="ORF">CTI12_AA033420</name>
</gene>
<dbReference type="InterPro" id="IPR024709">
    <property type="entry name" value="FucosylTrfase_pln"/>
</dbReference>
<organism evidence="1 2">
    <name type="scientific">Artemisia annua</name>
    <name type="common">Sweet wormwood</name>
    <dbReference type="NCBI Taxonomy" id="35608"/>
    <lineage>
        <taxon>Eukaryota</taxon>
        <taxon>Viridiplantae</taxon>
        <taxon>Streptophyta</taxon>
        <taxon>Embryophyta</taxon>
        <taxon>Tracheophyta</taxon>
        <taxon>Spermatophyta</taxon>
        <taxon>Magnoliopsida</taxon>
        <taxon>eudicotyledons</taxon>
        <taxon>Gunneridae</taxon>
        <taxon>Pentapetalae</taxon>
        <taxon>asterids</taxon>
        <taxon>campanulids</taxon>
        <taxon>Asterales</taxon>
        <taxon>Asteraceae</taxon>
        <taxon>Asteroideae</taxon>
        <taxon>Anthemideae</taxon>
        <taxon>Artemisiinae</taxon>
        <taxon>Artemisia</taxon>
    </lineage>
</organism>
<dbReference type="OrthoDB" id="1892656at2759"/>
<keyword evidence="1" id="KW-0328">Glycosyltransferase</keyword>
<accession>A0A2U1QFL1</accession>
<dbReference type="GO" id="GO:0016757">
    <property type="term" value="F:glycosyltransferase activity"/>
    <property type="evidence" value="ECO:0007669"/>
    <property type="project" value="UniProtKB-KW"/>
</dbReference>
<name>A0A2U1QFL1_ARTAN</name>
<dbReference type="STRING" id="35608.A0A2U1QFL1"/>
<dbReference type="PANTHER" id="PTHR31288:SF32">
    <property type="entry name" value="O-FUCOSYLTRANSFERASE FAMILY PROTEIN"/>
    <property type="match status" value="1"/>
</dbReference>
<sequence length="166" mass="18819">MVVQDMVAFCCYVYDGARKELEDMIAARERSWKGKVTKPGRVLQHGVNRVNGKCPLTPLELLAFTPSILHVTNPLPDRETVAPRTTNKTIVLRSASHILSRAYRLLISATVLSHRSHAHCRNLDMNHAFQMFAGGWNVVFETERSQPPRLRFQPCAAGRFSQIFFV</sequence>
<dbReference type="PANTHER" id="PTHR31288">
    <property type="entry name" value="O-FUCOSYLTRANSFERASE FAMILY PROTEIN"/>
    <property type="match status" value="1"/>
</dbReference>
<comment type="caution">
    <text evidence="1">The sequence shown here is derived from an EMBL/GenBank/DDBJ whole genome shotgun (WGS) entry which is preliminary data.</text>
</comment>
<evidence type="ECO:0000313" key="1">
    <source>
        <dbReference type="EMBL" id="PWA96784.1"/>
    </source>
</evidence>
<keyword evidence="1" id="KW-0808">Transferase</keyword>